<organism evidence="6 7">
    <name type="scientific">Croceibacterium atlanticum</name>
    <dbReference type="NCBI Taxonomy" id="1267766"/>
    <lineage>
        <taxon>Bacteria</taxon>
        <taxon>Pseudomonadati</taxon>
        <taxon>Pseudomonadota</taxon>
        <taxon>Alphaproteobacteria</taxon>
        <taxon>Sphingomonadales</taxon>
        <taxon>Erythrobacteraceae</taxon>
        <taxon>Croceibacterium</taxon>
    </lineage>
</organism>
<dbReference type="Pfam" id="PF00011">
    <property type="entry name" value="HSP20"/>
    <property type="match status" value="1"/>
</dbReference>
<dbReference type="Proteomes" id="UP000034392">
    <property type="component" value="Chromosome"/>
</dbReference>
<dbReference type="STRING" id="1267766.WYH_02671"/>
<feature type="domain" description="SHSP" evidence="5">
    <location>
        <begin position="54"/>
        <end position="166"/>
    </location>
</feature>
<evidence type="ECO:0000256" key="1">
    <source>
        <dbReference type="ARBA" id="ARBA00023016"/>
    </source>
</evidence>
<keyword evidence="7" id="KW-1185">Reference proteome</keyword>
<feature type="compositionally biased region" description="Polar residues" evidence="4">
    <location>
        <begin position="12"/>
        <end position="22"/>
    </location>
</feature>
<name>A0A0F7KWY0_9SPHN</name>
<proteinExistence type="inferred from homology"/>
<evidence type="ECO:0000256" key="4">
    <source>
        <dbReference type="SAM" id="MobiDB-lite"/>
    </source>
</evidence>
<dbReference type="PANTHER" id="PTHR46733">
    <property type="entry name" value="26.5 KDA HEAT SHOCK PROTEIN, MITOCHONDRIAL"/>
    <property type="match status" value="1"/>
</dbReference>
<dbReference type="InterPro" id="IPR002068">
    <property type="entry name" value="A-crystallin/Hsp20_dom"/>
</dbReference>
<dbReference type="EMBL" id="CP011452">
    <property type="protein sequence ID" value="AKH43701.1"/>
    <property type="molecule type" value="Genomic_DNA"/>
</dbReference>
<dbReference type="Gene3D" id="2.60.40.790">
    <property type="match status" value="1"/>
</dbReference>
<dbReference type="KEGG" id="aay:WYH_02671"/>
<evidence type="ECO:0000256" key="3">
    <source>
        <dbReference type="RuleBase" id="RU003616"/>
    </source>
</evidence>
<evidence type="ECO:0000256" key="2">
    <source>
        <dbReference type="PROSITE-ProRule" id="PRU00285"/>
    </source>
</evidence>
<keyword evidence="1" id="KW-0346">Stress response</keyword>
<feature type="region of interest" description="Disordered" evidence="4">
    <location>
        <begin position="1"/>
        <end position="22"/>
    </location>
</feature>
<accession>A0A0F7KWY0</accession>
<dbReference type="CDD" id="cd06464">
    <property type="entry name" value="ACD_sHsps-like"/>
    <property type="match status" value="1"/>
</dbReference>
<dbReference type="PATRIC" id="fig|1267766.3.peg.2706"/>
<sequence>MAMRDLMPWGQPGNNNSVVAQDQSNDPVRSLYREMNRLFDDLFPGYRGPALEQLTRYADFPKLEISENDKEIQISAELPGVHEDDVEITLENQLLTIRGEKKSSVEEKDKGYSERSYGLFERRITLPAGTEADKASASFGNGVLTLKIPRSAEAIETTRHIPINAK</sequence>
<dbReference type="PANTHER" id="PTHR46733:SF4">
    <property type="entry name" value="HEAT SHOCK PROTEIN 21, CHLOROPLASTIC"/>
    <property type="match status" value="1"/>
</dbReference>
<evidence type="ECO:0000313" key="7">
    <source>
        <dbReference type="Proteomes" id="UP000034392"/>
    </source>
</evidence>
<protein>
    <submittedName>
        <fullName evidence="6">Alpha-crystallin</fullName>
    </submittedName>
</protein>
<dbReference type="GO" id="GO:0009408">
    <property type="term" value="P:response to heat"/>
    <property type="evidence" value="ECO:0007669"/>
    <property type="project" value="InterPro"/>
</dbReference>
<reference evidence="6" key="1">
    <citation type="submission" date="2015-05" db="EMBL/GenBank/DDBJ databases">
        <title>The complete genome of Altererythrobacter atlanticus strain 26DY36.</title>
        <authorList>
            <person name="Wu Y.-H."/>
            <person name="Cheng H."/>
            <person name="Wu X.-W."/>
        </authorList>
    </citation>
    <scope>NUCLEOTIDE SEQUENCE [LARGE SCALE GENOMIC DNA]</scope>
    <source>
        <strain evidence="6">26DY36</strain>
    </source>
</reference>
<dbReference type="InterPro" id="IPR008978">
    <property type="entry name" value="HSP20-like_chaperone"/>
</dbReference>
<gene>
    <name evidence="6" type="primary">hspX_1</name>
    <name evidence="6" type="ORF">WYH_02671</name>
</gene>
<dbReference type="OrthoDB" id="9808910at2"/>
<evidence type="ECO:0000313" key="6">
    <source>
        <dbReference type="EMBL" id="AKH43701.1"/>
    </source>
</evidence>
<dbReference type="AlphaFoldDB" id="A0A0F7KWY0"/>
<dbReference type="InterPro" id="IPR044587">
    <property type="entry name" value="HSP21-like"/>
</dbReference>
<dbReference type="PROSITE" id="PS01031">
    <property type="entry name" value="SHSP"/>
    <property type="match status" value="1"/>
</dbReference>
<comment type="similarity">
    <text evidence="2 3">Belongs to the small heat shock protein (HSP20) family.</text>
</comment>
<evidence type="ECO:0000259" key="5">
    <source>
        <dbReference type="PROSITE" id="PS01031"/>
    </source>
</evidence>
<dbReference type="SUPFAM" id="SSF49764">
    <property type="entry name" value="HSP20-like chaperones"/>
    <property type="match status" value="1"/>
</dbReference>